<dbReference type="EMBL" id="RJUK01000001">
    <property type="protein sequence ID" value="ROQ19660.1"/>
    <property type="molecule type" value="Genomic_DNA"/>
</dbReference>
<keyword evidence="10" id="KW-1185">Reference proteome</keyword>
<feature type="domain" description="NADP-dependent oxidoreductase" evidence="8">
    <location>
        <begin position="10"/>
        <end position="255"/>
    </location>
</feature>
<dbReference type="PIRSF" id="PIRSF000097">
    <property type="entry name" value="AKR"/>
    <property type="match status" value="1"/>
</dbReference>
<dbReference type="GO" id="GO:1990002">
    <property type="term" value="F:methylglyoxal reductase (NADPH) (acetol producing) activity"/>
    <property type="evidence" value="ECO:0007669"/>
    <property type="project" value="TreeGrafter"/>
</dbReference>
<evidence type="ECO:0000256" key="6">
    <source>
        <dbReference type="PIRSR" id="PIRSR000097-2"/>
    </source>
</evidence>
<dbReference type="AlphaFoldDB" id="A0A3N1NZ23"/>
<dbReference type="CDD" id="cd19139">
    <property type="entry name" value="AKR_AKR3F2"/>
    <property type="match status" value="1"/>
</dbReference>
<dbReference type="Gene3D" id="3.20.20.100">
    <property type="entry name" value="NADP-dependent oxidoreductase domain"/>
    <property type="match status" value="1"/>
</dbReference>
<comment type="similarity">
    <text evidence="1">Belongs to the aldo/keto reductase family.</text>
</comment>
<proteinExistence type="inferred from homology"/>
<dbReference type="InterPro" id="IPR036812">
    <property type="entry name" value="NAD(P)_OxRdtase_dom_sf"/>
</dbReference>
<dbReference type="Pfam" id="PF00248">
    <property type="entry name" value="Aldo_ket_red"/>
    <property type="match status" value="1"/>
</dbReference>
<organism evidence="9 10">
    <name type="scientific">Marinimicrobium koreense</name>
    <dbReference type="NCBI Taxonomy" id="306545"/>
    <lineage>
        <taxon>Bacteria</taxon>
        <taxon>Pseudomonadati</taxon>
        <taxon>Pseudomonadota</taxon>
        <taxon>Gammaproteobacteria</taxon>
        <taxon>Cellvibrionales</taxon>
        <taxon>Cellvibrionaceae</taxon>
        <taxon>Marinimicrobium</taxon>
    </lineage>
</organism>
<evidence type="ECO:0000256" key="2">
    <source>
        <dbReference type="ARBA" id="ARBA00022857"/>
    </source>
</evidence>
<dbReference type="SUPFAM" id="SSF51430">
    <property type="entry name" value="NAD(P)-linked oxidoreductase"/>
    <property type="match status" value="1"/>
</dbReference>
<dbReference type="PRINTS" id="PR00069">
    <property type="entry name" value="ALDKETRDTASE"/>
</dbReference>
<dbReference type="RefSeq" id="WP_123636975.1">
    <property type="nucleotide sequence ID" value="NZ_RJUK01000001.1"/>
</dbReference>
<dbReference type="InterPro" id="IPR023210">
    <property type="entry name" value="NADP_OxRdtase_dom"/>
</dbReference>
<dbReference type="FunFam" id="3.20.20.100:FF:000002">
    <property type="entry name" value="2,5-diketo-D-gluconic acid reductase A"/>
    <property type="match status" value="1"/>
</dbReference>
<protein>
    <submittedName>
        <fullName evidence="9">2,5-diketo-D-gluconate reductase B</fullName>
    </submittedName>
</protein>
<feature type="active site" description="Proton donor" evidence="5">
    <location>
        <position position="43"/>
    </location>
</feature>
<dbReference type="InterPro" id="IPR020471">
    <property type="entry name" value="AKR"/>
</dbReference>
<evidence type="ECO:0000256" key="5">
    <source>
        <dbReference type="PIRSR" id="PIRSR000097-1"/>
    </source>
</evidence>
<dbReference type="PROSITE" id="PS00798">
    <property type="entry name" value="ALDOKETO_REDUCTASE_1"/>
    <property type="match status" value="1"/>
</dbReference>
<dbReference type="PROSITE" id="PS00062">
    <property type="entry name" value="ALDOKETO_REDUCTASE_2"/>
    <property type="match status" value="1"/>
</dbReference>
<evidence type="ECO:0000313" key="9">
    <source>
        <dbReference type="EMBL" id="ROQ19660.1"/>
    </source>
</evidence>
<feature type="site" description="Lowers pKa of active site Tyr" evidence="7">
    <location>
        <position position="68"/>
    </location>
</feature>
<feature type="binding site" evidence="6">
    <location>
        <position position="101"/>
    </location>
    <ligand>
        <name>substrate</name>
    </ligand>
</feature>
<keyword evidence="3" id="KW-0560">Oxidoreductase</keyword>
<dbReference type="InterPro" id="IPR018170">
    <property type="entry name" value="Aldo/ket_reductase_CS"/>
</dbReference>
<evidence type="ECO:0000256" key="1">
    <source>
        <dbReference type="ARBA" id="ARBA00007905"/>
    </source>
</evidence>
<reference evidence="9 10" key="1">
    <citation type="submission" date="2018-11" db="EMBL/GenBank/DDBJ databases">
        <title>Genomic Encyclopedia of Type Strains, Phase IV (KMG-IV): sequencing the most valuable type-strain genomes for metagenomic binning, comparative biology and taxonomic classification.</title>
        <authorList>
            <person name="Goeker M."/>
        </authorList>
    </citation>
    <scope>NUCLEOTIDE SEQUENCE [LARGE SCALE GENOMIC DNA]</scope>
    <source>
        <strain evidence="9 10">DSM 16974</strain>
    </source>
</reference>
<dbReference type="OrthoDB" id="9804790at2"/>
<gene>
    <name evidence="9" type="ORF">EDC38_0245</name>
</gene>
<dbReference type="GO" id="GO:0051596">
    <property type="term" value="P:methylglyoxal catabolic process"/>
    <property type="evidence" value="ECO:0007669"/>
    <property type="project" value="TreeGrafter"/>
</dbReference>
<comment type="catalytic activity">
    <reaction evidence="4">
        <text>hydroxyacetone + NADP(+) = methylglyoxal + NADPH + H(+)</text>
        <dbReference type="Rhea" id="RHEA:27986"/>
        <dbReference type="ChEBI" id="CHEBI:15378"/>
        <dbReference type="ChEBI" id="CHEBI:17158"/>
        <dbReference type="ChEBI" id="CHEBI:27957"/>
        <dbReference type="ChEBI" id="CHEBI:57783"/>
        <dbReference type="ChEBI" id="CHEBI:58349"/>
    </reaction>
</comment>
<name>A0A3N1NZ23_9GAMM</name>
<accession>A0A3N1NZ23</accession>
<evidence type="ECO:0000259" key="8">
    <source>
        <dbReference type="Pfam" id="PF00248"/>
    </source>
</evidence>
<comment type="caution">
    <text evidence="9">The sequence shown here is derived from an EMBL/GenBank/DDBJ whole genome shotgun (WGS) entry which is preliminary data.</text>
</comment>
<evidence type="ECO:0000313" key="10">
    <source>
        <dbReference type="Proteomes" id="UP000273643"/>
    </source>
</evidence>
<sequence>MSQAPVLPAIGLGTFRLKDQEVKDAVKSALDLGYRHIDTAQFYDNEEAVGEAIRESGIPRHELFITTKVWHDFLDSDKPVESLKESLQKLGTDYVDLALIHWPSPDNAVPMAHYIGKLNEARELGLTKHIGISNFTIAQVDEALAAPGGAHIVTNQIEVHPYLQNKKLVKHCQDKGLQVTGYMPLAVGKVMKDPVLEDIGKAHGVTPAQVALAWVAQKNIVVIPSSTKPAHQKANLAALDVRLSDSEMEKINALDAGERIANPDFAPQWDQ</sequence>
<dbReference type="Proteomes" id="UP000273643">
    <property type="component" value="Unassembled WGS sequence"/>
</dbReference>
<evidence type="ECO:0000256" key="7">
    <source>
        <dbReference type="PIRSR" id="PIRSR000097-3"/>
    </source>
</evidence>
<evidence type="ECO:0000256" key="3">
    <source>
        <dbReference type="ARBA" id="ARBA00023002"/>
    </source>
</evidence>
<dbReference type="NCBIfam" id="NF008377">
    <property type="entry name" value="PRK11172.1"/>
    <property type="match status" value="1"/>
</dbReference>
<evidence type="ECO:0000256" key="4">
    <source>
        <dbReference type="ARBA" id="ARBA00049445"/>
    </source>
</evidence>
<dbReference type="PANTHER" id="PTHR43827:SF3">
    <property type="entry name" value="NADP-DEPENDENT OXIDOREDUCTASE DOMAIN-CONTAINING PROTEIN"/>
    <property type="match status" value="1"/>
</dbReference>
<keyword evidence="2" id="KW-0521">NADP</keyword>
<dbReference type="PANTHER" id="PTHR43827">
    <property type="entry name" value="2,5-DIKETO-D-GLUCONIC ACID REDUCTASE"/>
    <property type="match status" value="1"/>
</dbReference>